<dbReference type="Gene3D" id="3.30.160.60">
    <property type="entry name" value="Classic Zinc Finger"/>
    <property type="match status" value="1"/>
</dbReference>
<dbReference type="Proteomes" id="UP000266234">
    <property type="component" value="Unassembled WGS sequence"/>
</dbReference>
<keyword evidence="1" id="KW-0863">Zinc-finger</keyword>
<keyword evidence="1" id="KW-0479">Metal-binding</keyword>
<organism evidence="4 5">
    <name type="scientific">Fusarium longipes</name>
    <dbReference type="NCBI Taxonomy" id="694270"/>
    <lineage>
        <taxon>Eukaryota</taxon>
        <taxon>Fungi</taxon>
        <taxon>Dikarya</taxon>
        <taxon>Ascomycota</taxon>
        <taxon>Pezizomycotina</taxon>
        <taxon>Sordariomycetes</taxon>
        <taxon>Hypocreomycetidae</taxon>
        <taxon>Hypocreales</taxon>
        <taxon>Nectriaceae</taxon>
        <taxon>Fusarium</taxon>
    </lineage>
</organism>
<feature type="domain" description="C2H2-type" evidence="3">
    <location>
        <begin position="582"/>
        <end position="611"/>
    </location>
</feature>
<feature type="compositionally biased region" description="Low complexity" evidence="2">
    <location>
        <begin position="471"/>
        <end position="486"/>
    </location>
</feature>
<accession>A0A395SKW1</accession>
<dbReference type="AlphaFoldDB" id="A0A395SKW1"/>
<evidence type="ECO:0000259" key="3">
    <source>
        <dbReference type="PROSITE" id="PS50157"/>
    </source>
</evidence>
<evidence type="ECO:0000313" key="4">
    <source>
        <dbReference type="EMBL" id="RGP73083.1"/>
    </source>
</evidence>
<dbReference type="OrthoDB" id="3678990at2759"/>
<proteinExistence type="predicted"/>
<reference evidence="4 5" key="1">
    <citation type="journal article" date="2018" name="PLoS Pathog.">
        <title>Evolution of structural diversity of trichothecenes, a family of toxins produced by plant pathogenic and entomopathogenic fungi.</title>
        <authorList>
            <person name="Proctor R.H."/>
            <person name="McCormick S.P."/>
            <person name="Kim H.S."/>
            <person name="Cardoza R.E."/>
            <person name="Stanley A.M."/>
            <person name="Lindo L."/>
            <person name="Kelly A."/>
            <person name="Brown D.W."/>
            <person name="Lee T."/>
            <person name="Vaughan M.M."/>
            <person name="Alexander N.J."/>
            <person name="Busman M."/>
            <person name="Gutierrez S."/>
        </authorList>
    </citation>
    <scope>NUCLEOTIDE SEQUENCE [LARGE SCALE GENOMIC DNA]</scope>
    <source>
        <strain evidence="4 5">NRRL 20695</strain>
    </source>
</reference>
<protein>
    <recommendedName>
        <fullName evidence="3">C2H2-type domain-containing protein</fullName>
    </recommendedName>
</protein>
<dbReference type="EMBL" id="PXOG01000144">
    <property type="protein sequence ID" value="RGP73083.1"/>
    <property type="molecule type" value="Genomic_DNA"/>
</dbReference>
<keyword evidence="5" id="KW-1185">Reference proteome</keyword>
<dbReference type="GO" id="GO:0008270">
    <property type="term" value="F:zinc ion binding"/>
    <property type="evidence" value="ECO:0007669"/>
    <property type="project" value="UniProtKB-KW"/>
</dbReference>
<evidence type="ECO:0000313" key="5">
    <source>
        <dbReference type="Proteomes" id="UP000266234"/>
    </source>
</evidence>
<feature type="region of interest" description="Disordered" evidence="2">
    <location>
        <begin position="330"/>
        <end position="349"/>
    </location>
</feature>
<keyword evidence="1" id="KW-0862">Zinc</keyword>
<gene>
    <name evidence="4" type="ORF">FLONG3_6398</name>
</gene>
<dbReference type="STRING" id="694270.A0A395SKW1"/>
<dbReference type="InterPro" id="IPR013087">
    <property type="entry name" value="Znf_C2H2_type"/>
</dbReference>
<dbReference type="SMART" id="SM00355">
    <property type="entry name" value="ZnF_C2H2"/>
    <property type="match status" value="2"/>
</dbReference>
<sequence>MHQQVSCSIVDLISSYSILSSLTPWLSTLDLHNLSLTSRSAYAYIRSSDNIFDFLSRQSLCDGRGLAIRQAFKGPYHQSPLPGRWGIDPHLSGDEEIEVHLYNVKCEEAEALPCIKCGVNVCEECRCYPRAAPPSARPNRRPHLSRNFELDNIMCLCDGCDEKVERELKGKFLNERCDCDVYIRWICVRCENEERKITRKYFAERTQMEWDWIVRYDVDFGDDCEPSKTIYDHAFERAVGPSGTFLCNEEFGLTDSASSGVHAARLSRTGRFLDVPGAEGGTCQRLSGSRNIRITVHSTHSLTILLQNPDYPRWHLERMSNDTTIDWQRRRGEQMTTQTESEKDESGTNGYRTEEITFARMSLPLRGSELLPGWQSLSCRNAHVASDLSSLTTEDKAKMDTNQDVDRSIHMTADRTLEFLRKTRRGCSVSETPTSRPAMDEELPTRSLLECPALLESGQAASCKDQEKDSSPSSSGSSFGSSSSSGDMSVEATNCRFNFYTLPHIINQTSDSHALPIHIKDRLQNPAQGHVSSSSMRILPYELMGRPDGFQTPREDSPTRILQATSQLRRHRPSIDGDPTRFRCTKEACQKEFRNNHELARHNSTHTGVSENGNYTYKCTVVKGCDYASPRKDNFKRHVKSKHGVKNTDDQYLVQFAVQYVSSGLLET</sequence>
<feature type="compositionally biased region" description="Basic and acidic residues" evidence="2">
    <location>
        <begin position="340"/>
        <end position="349"/>
    </location>
</feature>
<dbReference type="PROSITE" id="PS50157">
    <property type="entry name" value="ZINC_FINGER_C2H2_2"/>
    <property type="match status" value="1"/>
</dbReference>
<evidence type="ECO:0000256" key="1">
    <source>
        <dbReference type="PROSITE-ProRule" id="PRU00042"/>
    </source>
</evidence>
<comment type="caution">
    <text evidence="4">The sequence shown here is derived from an EMBL/GenBank/DDBJ whole genome shotgun (WGS) entry which is preliminary data.</text>
</comment>
<name>A0A395SKW1_9HYPO</name>
<evidence type="ECO:0000256" key="2">
    <source>
        <dbReference type="SAM" id="MobiDB-lite"/>
    </source>
</evidence>
<dbReference type="PROSITE" id="PS00028">
    <property type="entry name" value="ZINC_FINGER_C2H2_1"/>
    <property type="match status" value="1"/>
</dbReference>
<feature type="region of interest" description="Disordered" evidence="2">
    <location>
        <begin position="459"/>
        <end position="487"/>
    </location>
</feature>